<comment type="caution">
    <text evidence="2">The sequence shown here is derived from an EMBL/GenBank/DDBJ whole genome shotgun (WGS) entry which is preliminary data.</text>
</comment>
<dbReference type="AlphaFoldDB" id="A0A9P8MQJ0"/>
<evidence type="ECO:0000313" key="2">
    <source>
        <dbReference type="EMBL" id="KAH0959400.1"/>
    </source>
</evidence>
<evidence type="ECO:0000313" key="3">
    <source>
        <dbReference type="Proteomes" id="UP000824596"/>
    </source>
</evidence>
<dbReference type="EMBL" id="JAIZPD010000012">
    <property type="protein sequence ID" value="KAH0959400.1"/>
    <property type="molecule type" value="Genomic_DNA"/>
</dbReference>
<protein>
    <submittedName>
        <fullName evidence="2">YCII-related domain-containing protein</fullName>
    </submittedName>
</protein>
<sequence>MPRYILFIKSDPHHAESDNHEPSTDNMHSFVRFNEEMAQAGVLLDAEGFKPTADSYRIKYDSSAGHEVVKGPFDVSKEDHVGGYWLIHTKTSDEALKWAKKVPLHDGEVIMRTVGYGHHELSTHTKELKDREHKLRAQMEMNRKAVDV</sequence>
<evidence type="ECO:0000259" key="1">
    <source>
        <dbReference type="Pfam" id="PF03795"/>
    </source>
</evidence>
<dbReference type="PANTHER" id="PTHR35174">
    <property type="entry name" value="BLL7171 PROTEIN-RELATED"/>
    <property type="match status" value="1"/>
</dbReference>
<dbReference type="GeneID" id="68358311"/>
<dbReference type="Gene3D" id="3.30.70.1060">
    <property type="entry name" value="Dimeric alpha+beta barrel"/>
    <property type="match status" value="1"/>
</dbReference>
<gene>
    <name evidence="2" type="ORF">HRG_09182</name>
</gene>
<dbReference type="RefSeq" id="XP_044716913.1">
    <property type="nucleotide sequence ID" value="XM_044867653.1"/>
</dbReference>
<proteinExistence type="predicted"/>
<dbReference type="InterPro" id="IPR005545">
    <property type="entry name" value="YCII"/>
</dbReference>
<name>A0A9P8MQJ0_9HYPO</name>
<keyword evidence="3" id="KW-1185">Reference proteome</keyword>
<organism evidence="2 3">
    <name type="scientific">Hirsutella rhossiliensis</name>
    <dbReference type="NCBI Taxonomy" id="111463"/>
    <lineage>
        <taxon>Eukaryota</taxon>
        <taxon>Fungi</taxon>
        <taxon>Dikarya</taxon>
        <taxon>Ascomycota</taxon>
        <taxon>Pezizomycotina</taxon>
        <taxon>Sordariomycetes</taxon>
        <taxon>Hypocreomycetidae</taxon>
        <taxon>Hypocreales</taxon>
        <taxon>Ophiocordycipitaceae</taxon>
        <taxon>Hirsutella</taxon>
    </lineage>
</organism>
<dbReference type="InterPro" id="IPR011008">
    <property type="entry name" value="Dimeric_a/b-barrel"/>
</dbReference>
<accession>A0A9P8MQJ0</accession>
<reference evidence="2" key="1">
    <citation type="submission" date="2021-09" db="EMBL/GenBank/DDBJ databases">
        <title>A high-quality genome of the endoparasitic fungus Hirsutella rhossiliensis with a comparison of Hirsutella genomes reveals transposable elements contributing to genome size variation.</title>
        <authorList>
            <person name="Lin R."/>
            <person name="Jiao Y."/>
            <person name="Sun X."/>
            <person name="Ling J."/>
            <person name="Xie B."/>
            <person name="Cheng X."/>
        </authorList>
    </citation>
    <scope>NUCLEOTIDE SEQUENCE</scope>
    <source>
        <strain evidence="2">HR02</strain>
    </source>
</reference>
<feature type="domain" description="YCII-related" evidence="1">
    <location>
        <begin position="3"/>
        <end position="106"/>
    </location>
</feature>
<dbReference type="OrthoDB" id="3933054at2759"/>
<dbReference type="Proteomes" id="UP000824596">
    <property type="component" value="Unassembled WGS sequence"/>
</dbReference>
<dbReference type="Pfam" id="PF03795">
    <property type="entry name" value="YCII"/>
    <property type="match status" value="1"/>
</dbReference>
<dbReference type="SUPFAM" id="SSF54909">
    <property type="entry name" value="Dimeric alpha+beta barrel"/>
    <property type="match status" value="1"/>
</dbReference>